<dbReference type="Proteomes" id="UP001055879">
    <property type="component" value="Linkage Group LG02"/>
</dbReference>
<protein>
    <submittedName>
        <fullName evidence="1">Uncharacterized protein</fullName>
    </submittedName>
</protein>
<sequence>MLVPSKPKEYKKLGSYALIGLPASYEIRFVELEEFQSKYSIIIIGDNFGCGSSREHAPVALGAAGVTAVAAKSYAQIFFRNSVSSNVLFLLDFLLQHLRNNLPDAVVVQRIDEKLSALGNCITCNDHVVLAHTDLDREIEEMIAAVLGFKVFRQTIAGNILVGSYCAFSNRGGLIEKEIRGRGRGRTDFNSMLVRNQEVKEEQHILLATKFLKKIWAYDSAATVVTPAAPNATRACSHDESHPKLSPTMIIEYLDQNSSGSTTKQGVRLECRIQASCIPQVLIELTLGTCRDCRNVGDRRGEN</sequence>
<keyword evidence="2" id="KW-1185">Reference proteome</keyword>
<accession>A0ACB9EGP0</accession>
<gene>
    <name evidence="1" type="ORF">L6452_05541</name>
</gene>
<organism evidence="1 2">
    <name type="scientific">Arctium lappa</name>
    <name type="common">Greater burdock</name>
    <name type="synonym">Lappa major</name>
    <dbReference type="NCBI Taxonomy" id="4217"/>
    <lineage>
        <taxon>Eukaryota</taxon>
        <taxon>Viridiplantae</taxon>
        <taxon>Streptophyta</taxon>
        <taxon>Embryophyta</taxon>
        <taxon>Tracheophyta</taxon>
        <taxon>Spermatophyta</taxon>
        <taxon>Magnoliopsida</taxon>
        <taxon>eudicotyledons</taxon>
        <taxon>Gunneridae</taxon>
        <taxon>Pentapetalae</taxon>
        <taxon>asterids</taxon>
        <taxon>campanulids</taxon>
        <taxon>Asterales</taxon>
        <taxon>Asteraceae</taxon>
        <taxon>Carduoideae</taxon>
        <taxon>Cardueae</taxon>
        <taxon>Arctiinae</taxon>
        <taxon>Arctium</taxon>
    </lineage>
</organism>
<dbReference type="EMBL" id="CM042048">
    <property type="protein sequence ID" value="KAI3757995.1"/>
    <property type="molecule type" value="Genomic_DNA"/>
</dbReference>
<proteinExistence type="predicted"/>
<comment type="caution">
    <text evidence="1">The sequence shown here is derived from an EMBL/GenBank/DDBJ whole genome shotgun (WGS) entry which is preliminary data.</text>
</comment>
<evidence type="ECO:0000313" key="2">
    <source>
        <dbReference type="Proteomes" id="UP001055879"/>
    </source>
</evidence>
<name>A0ACB9EGP0_ARCLA</name>
<evidence type="ECO:0000313" key="1">
    <source>
        <dbReference type="EMBL" id="KAI3757995.1"/>
    </source>
</evidence>
<reference evidence="2" key="1">
    <citation type="journal article" date="2022" name="Mol. Ecol. Resour.">
        <title>The genomes of chicory, endive, great burdock and yacon provide insights into Asteraceae palaeo-polyploidization history and plant inulin production.</title>
        <authorList>
            <person name="Fan W."/>
            <person name="Wang S."/>
            <person name="Wang H."/>
            <person name="Wang A."/>
            <person name="Jiang F."/>
            <person name="Liu H."/>
            <person name="Zhao H."/>
            <person name="Xu D."/>
            <person name="Zhang Y."/>
        </authorList>
    </citation>
    <scope>NUCLEOTIDE SEQUENCE [LARGE SCALE GENOMIC DNA]</scope>
    <source>
        <strain evidence="2">cv. Niubang</strain>
    </source>
</reference>
<reference evidence="1 2" key="2">
    <citation type="journal article" date="2022" name="Mol. Ecol. Resour.">
        <title>The genomes of chicory, endive, great burdock and yacon provide insights into Asteraceae paleo-polyploidization history and plant inulin production.</title>
        <authorList>
            <person name="Fan W."/>
            <person name="Wang S."/>
            <person name="Wang H."/>
            <person name="Wang A."/>
            <person name="Jiang F."/>
            <person name="Liu H."/>
            <person name="Zhao H."/>
            <person name="Xu D."/>
            <person name="Zhang Y."/>
        </authorList>
    </citation>
    <scope>NUCLEOTIDE SEQUENCE [LARGE SCALE GENOMIC DNA]</scope>
    <source>
        <strain evidence="2">cv. Niubang</strain>
    </source>
</reference>